<sequence>MAKDSSFDIVSETDMQEVNNAISQAMKEIGQRFDFRNSKSDITLEGNDLKVISDDEFKLENVLDIFRSKAIKRNVSVKCFDYGKVEPAAKGTVRQMIKIKSGISKENAKKIINLIKESKLKVQAQIQDDQVRVSGKNKDDLQQVIAKLRQADLEIDLQFINFR</sequence>
<dbReference type="GO" id="GO:0005829">
    <property type="term" value="C:cytosol"/>
    <property type="evidence" value="ECO:0007669"/>
    <property type="project" value="TreeGrafter"/>
</dbReference>
<dbReference type="AlphaFoldDB" id="A0A9Y2AK87"/>
<evidence type="ECO:0000313" key="5">
    <source>
        <dbReference type="Proteomes" id="UP001243623"/>
    </source>
</evidence>
<evidence type="ECO:0000256" key="1">
    <source>
        <dbReference type="ARBA" id="ARBA00022741"/>
    </source>
</evidence>
<dbReference type="InterPro" id="IPR036183">
    <property type="entry name" value="YajQ-like_sf"/>
</dbReference>
<dbReference type="Gene3D" id="3.30.70.860">
    <property type="match status" value="1"/>
</dbReference>
<evidence type="ECO:0000313" key="4">
    <source>
        <dbReference type="EMBL" id="WIW71633.1"/>
    </source>
</evidence>
<dbReference type="Pfam" id="PF04461">
    <property type="entry name" value="YajQ"/>
    <property type="match status" value="1"/>
</dbReference>
<dbReference type="PANTHER" id="PTHR30476">
    <property type="entry name" value="UPF0234 PROTEIN YAJQ"/>
    <property type="match status" value="1"/>
</dbReference>
<gene>
    <name evidence="4" type="ORF">P3F81_04840</name>
</gene>
<dbReference type="NCBIfam" id="NF003819">
    <property type="entry name" value="PRK05412.1"/>
    <property type="match status" value="1"/>
</dbReference>
<dbReference type="HAMAP" id="MF_00632">
    <property type="entry name" value="UPF0234"/>
    <property type="match status" value="1"/>
</dbReference>
<dbReference type="KEGG" id="sgbi:P3F81_04840"/>
<comment type="function">
    <text evidence="3">Nucleotide-binding protein.</text>
</comment>
<dbReference type="GO" id="GO:0000166">
    <property type="term" value="F:nucleotide binding"/>
    <property type="evidence" value="ECO:0007669"/>
    <property type="project" value="UniProtKB-UniRule"/>
</dbReference>
<dbReference type="InterPro" id="IPR035570">
    <property type="entry name" value="UPF0234_N"/>
</dbReference>
<organism evidence="4 5">
    <name type="scientific">Selenobaculum gibii</name>
    <dbReference type="NCBI Taxonomy" id="3054208"/>
    <lineage>
        <taxon>Bacteria</taxon>
        <taxon>Bacillati</taxon>
        <taxon>Bacillota</taxon>
        <taxon>Negativicutes</taxon>
        <taxon>Selenomonadales</taxon>
        <taxon>Selenomonadaceae</taxon>
        <taxon>Selenobaculum</taxon>
    </lineage>
</organism>
<comment type="similarity">
    <text evidence="2 3">Belongs to the YajQ family.</text>
</comment>
<dbReference type="RefSeq" id="WP_147668122.1">
    <property type="nucleotide sequence ID" value="NZ_CP120678.1"/>
</dbReference>
<name>A0A9Y2AK87_9FIRM</name>
<dbReference type="EMBL" id="CP120678">
    <property type="protein sequence ID" value="WIW71633.1"/>
    <property type="molecule type" value="Genomic_DNA"/>
</dbReference>
<keyword evidence="1 3" id="KW-0547">Nucleotide-binding</keyword>
<protein>
    <recommendedName>
        <fullName evidence="3">Nucleotide-binding protein P3F81_04840</fullName>
    </recommendedName>
</protein>
<evidence type="ECO:0000256" key="3">
    <source>
        <dbReference type="HAMAP-Rule" id="MF_00632"/>
    </source>
</evidence>
<dbReference type="InterPro" id="IPR007551">
    <property type="entry name" value="YajQ/Smlt4090-like"/>
</dbReference>
<dbReference type="Gene3D" id="3.30.70.990">
    <property type="entry name" value="YajQ-like, domain 2"/>
    <property type="match status" value="1"/>
</dbReference>
<dbReference type="InterPro" id="IPR035571">
    <property type="entry name" value="UPF0234-like_C"/>
</dbReference>
<accession>A0A9Y2AK87</accession>
<dbReference type="Proteomes" id="UP001243623">
    <property type="component" value="Chromosome"/>
</dbReference>
<proteinExistence type="inferred from homology"/>
<evidence type="ECO:0000256" key="2">
    <source>
        <dbReference type="ARBA" id="ARBA00093450"/>
    </source>
</evidence>
<keyword evidence="5" id="KW-1185">Reference proteome</keyword>
<dbReference type="PANTHER" id="PTHR30476:SF0">
    <property type="entry name" value="UPF0234 PROTEIN YAJQ"/>
    <property type="match status" value="1"/>
</dbReference>
<reference evidence="4" key="1">
    <citation type="submission" date="2023-03" db="EMBL/GenBank/DDBJ databases">
        <title>Selenobaculum gbiensis gen. nov. sp. nov., a new bacterium isolated from the gut microbiota of IBD patient.</title>
        <authorList>
            <person name="Yeo S."/>
            <person name="Park H."/>
            <person name="Huh C.S."/>
        </authorList>
    </citation>
    <scope>NUCLEOTIDE SEQUENCE</scope>
    <source>
        <strain evidence="4">ICN-92133</strain>
    </source>
</reference>
<dbReference type="SUPFAM" id="SSF89963">
    <property type="entry name" value="YajQ-like"/>
    <property type="match status" value="2"/>
</dbReference>
<dbReference type="CDD" id="cd11740">
    <property type="entry name" value="YajQ_like"/>
    <property type="match status" value="1"/>
</dbReference>